<dbReference type="RefSeq" id="XP_018072034.1">
    <property type="nucleotide sequence ID" value="XM_018209531.1"/>
</dbReference>
<dbReference type="Proteomes" id="UP000070700">
    <property type="component" value="Unassembled WGS sequence"/>
</dbReference>
<feature type="transmembrane region" description="Helical" evidence="1">
    <location>
        <begin position="586"/>
        <end position="609"/>
    </location>
</feature>
<keyword evidence="1" id="KW-0472">Membrane</keyword>
<evidence type="ECO:0000313" key="3">
    <source>
        <dbReference type="Proteomes" id="UP000070700"/>
    </source>
</evidence>
<dbReference type="AlphaFoldDB" id="A0A194XBY8"/>
<dbReference type="KEGG" id="psco:LY89DRAFT_58940"/>
<feature type="transmembrane region" description="Helical" evidence="1">
    <location>
        <begin position="621"/>
        <end position="640"/>
    </location>
</feature>
<accession>A0A194XBY8</accession>
<evidence type="ECO:0000256" key="1">
    <source>
        <dbReference type="SAM" id="Phobius"/>
    </source>
</evidence>
<evidence type="ECO:0000313" key="2">
    <source>
        <dbReference type="EMBL" id="KUJ17679.1"/>
    </source>
</evidence>
<protein>
    <recommendedName>
        <fullName evidence="4">Cytochrome b561 domain-containing protein</fullName>
    </recommendedName>
</protein>
<dbReference type="InParanoid" id="A0A194XBY8"/>
<keyword evidence="1" id="KW-0812">Transmembrane</keyword>
<organism evidence="2 3">
    <name type="scientific">Mollisia scopiformis</name>
    <name type="common">Conifer needle endophyte fungus</name>
    <name type="synonym">Phialocephala scopiformis</name>
    <dbReference type="NCBI Taxonomy" id="149040"/>
    <lineage>
        <taxon>Eukaryota</taxon>
        <taxon>Fungi</taxon>
        <taxon>Dikarya</taxon>
        <taxon>Ascomycota</taxon>
        <taxon>Pezizomycotina</taxon>
        <taxon>Leotiomycetes</taxon>
        <taxon>Helotiales</taxon>
        <taxon>Mollisiaceae</taxon>
        <taxon>Mollisia</taxon>
    </lineage>
</organism>
<evidence type="ECO:0008006" key="4">
    <source>
        <dbReference type="Google" id="ProtNLM"/>
    </source>
</evidence>
<dbReference type="EMBL" id="KQ947414">
    <property type="protein sequence ID" value="KUJ17679.1"/>
    <property type="molecule type" value="Genomic_DNA"/>
</dbReference>
<reference evidence="2 3" key="1">
    <citation type="submission" date="2015-10" db="EMBL/GenBank/DDBJ databases">
        <title>Full genome of DAOMC 229536 Phialocephala scopiformis, a fungal endophyte of spruce producing the potent anti-insectan compound rugulosin.</title>
        <authorList>
            <consortium name="DOE Joint Genome Institute"/>
            <person name="Walker A.K."/>
            <person name="Frasz S.L."/>
            <person name="Seifert K.A."/>
            <person name="Miller J.D."/>
            <person name="Mondo S.J."/>
            <person name="Labutti K."/>
            <person name="Lipzen A."/>
            <person name="Dockter R."/>
            <person name="Kennedy M."/>
            <person name="Grigoriev I.V."/>
            <person name="Spatafora J.W."/>
        </authorList>
    </citation>
    <scope>NUCLEOTIDE SEQUENCE [LARGE SCALE GENOMIC DNA]</scope>
    <source>
        <strain evidence="2 3">CBS 120377</strain>
    </source>
</reference>
<name>A0A194XBY8_MOLSC</name>
<gene>
    <name evidence="2" type="ORF">LY89DRAFT_58940</name>
</gene>
<keyword evidence="1" id="KW-1133">Transmembrane helix</keyword>
<feature type="transmembrane region" description="Helical" evidence="1">
    <location>
        <begin position="539"/>
        <end position="565"/>
    </location>
</feature>
<dbReference type="OrthoDB" id="5148443at2759"/>
<dbReference type="GeneID" id="28819257"/>
<proteinExistence type="predicted"/>
<keyword evidence="3" id="KW-1185">Reference proteome</keyword>
<sequence>MDSRPFASRHHQWSFLTIVFLISIFGGLVSHNIVSYFGPQHQTADLIHSSTHLETRNAVLERQLGDLLSGLGSSIEQGVASLLPNTSTILDSLVSLIGGGNGTSIVDSLVTPAKFLGVGLGDGAMTGLNMTGPVNTTVPSGVDGIAQNLGSGLTSSIFSSSAMKSVLSFNSSSLGSTGTIGEAVLALAQGLGGGAASGLNLSSTSSTNDSAAFNTSGISGIAGNFGQGLSSSLLSAVQLPSLNSLMSTGSSVIGSAGNSSFNIAAIGAGLGAGLGQGAAIGLGFQADVASTPTTDTAGITQDFARGLVSSFLQNGTLSKVTSSFSGNSSAPGGLSLSSIDVSKVAEGLAVGMISGAGSTISSLQLIGADTSSFNDSVGGAATGFGRGLGTEGAKLVEDLLAQSSSKAANRRRSFAGPSNVEKSVNLRKRDTASANATDLASVIANLNASTINPLLQTGIDDLTCEGVGGLVGVFLGLVQSKTVSLNALTSKGTSPSTSNTTLNLPDQVFIIRSGGNTYSVNPAKGITTVSINGMAIGSFIGVAAAHIIFAILAYFVAIPLLLLLINTDRFAALFDRRHPAEPSSKWQKYLAYSILPLSILVFAMGIGFRGSGKHFTSAHEILGLIVFLQTLIAAGTTLILK</sequence>
<feature type="transmembrane region" description="Helical" evidence="1">
    <location>
        <begin position="12"/>
        <end position="34"/>
    </location>
</feature>